<dbReference type="GeneID" id="78512563"/>
<dbReference type="InterPro" id="IPR027417">
    <property type="entry name" value="P-loop_NTPase"/>
</dbReference>
<dbReference type="Gene3D" id="3.40.50.300">
    <property type="entry name" value="P-loop containing nucleotide triphosphate hydrolases"/>
    <property type="match status" value="1"/>
</dbReference>
<dbReference type="STRING" id="633147.Olsu_1141"/>
<dbReference type="SMART" id="SM00382">
    <property type="entry name" value="AAA"/>
    <property type="match status" value="1"/>
</dbReference>
<dbReference type="CDD" id="cd00009">
    <property type="entry name" value="AAA"/>
    <property type="match status" value="1"/>
</dbReference>
<dbReference type="RefSeq" id="WP_013252003.1">
    <property type="nucleotide sequence ID" value="NC_014363.1"/>
</dbReference>
<name>E1QVU8_OLSUV</name>
<proteinExistence type="predicted"/>
<dbReference type="PANTHER" id="PTHR42759">
    <property type="entry name" value="MOXR FAMILY PROTEIN"/>
    <property type="match status" value="1"/>
</dbReference>
<dbReference type="InterPro" id="IPR011704">
    <property type="entry name" value="ATPase_dyneun-rel_AAA"/>
</dbReference>
<dbReference type="Pfam" id="PF07728">
    <property type="entry name" value="AAA_5"/>
    <property type="match status" value="1"/>
</dbReference>
<dbReference type="GO" id="GO:0005524">
    <property type="term" value="F:ATP binding"/>
    <property type="evidence" value="ECO:0007669"/>
    <property type="project" value="InterPro"/>
</dbReference>
<dbReference type="KEGG" id="ols:Olsu_1141"/>
<reference evidence="2 3" key="1">
    <citation type="journal article" date="2010" name="Stand. Genomic Sci.">
        <title>Complete genome sequence of Olsenella uli type strain (VPI D76D-27C).</title>
        <authorList>
            <person name="Goker M."/>
            <person name="Held B."/>
            <person name="Lucas S."/>
            <person name="Nolan M."/>
            <person name="Yasawong M."/>
            <person name="Glavina Del Rio T."/>
            <person name="Tice H."/>
            <person name="Cheng J.F."/>
            <person name="Bruce D."/>
            <person name="Detter J.C."/>
            <person name="Tapia R."/>
            <person name="Han C."/>
            <person name="Goodwin L."/>
            <person name="Pitluck S."/>
            <person name="Liolios K."/>
            <person name="Ivanova N."/>
            <person name="Mavromatis K."/>
            <person name="Mikhailova N."/>
            <person name="Pati A."/>
            <person name="Chen A."/>
            <person name="Palaniappan K."/>
            <person name="Land M."/>
            <person name="Hauser L."/>
            <person name="Chang Y.J."/>
            <person name="Jeffries C.D."/>
            <person name="Rohde M."/>
            <person name="Sikorski J."/>
            <person name="Pukall R."/>
            <person name="Woyke T."/>
            <person name="Bristow J."/>
            <person name="Eisen J.A."/>
            <person name="Markowitz V."/>
            <person name="Hugenholtz P."/>
            <person name="Kyrpides N.C."/>
            <person name="Klenk H.P."/>
            <person name="Lapidus A."/>
        </authorList>
    </citation>
    <scope>NUCLEOTIDE SEQUENCE [LARGE SCALE GENOMIC DNA]</scope>
    <source>
        <strain evidence="3">ATCC 49627 / DSM 7084 / CIP 109912 / JCM 12494 / NCIMB 702895 / VPI D76D-27C</strain>
    </source>
</reference>
<dbReference type="HOGENOM" id="CLU_543789_0_0_11"/>
<dbReference type="AlphaFoldDB" id="E1QVU8"/>
<dbReference type="eggNOG" id="COG0714">
    <property type="taxonomic scope" value="Bacteria"/>
</dbReference>
<evidence type="ECO:0000259" key="1">
    <source>
        <dbReference type="SMART" id="SM00382"/>
    </source>
</evidence>
<dbReference type="EMBL" id="CP002106">
    <property type="protein sequence ID" value="ADK68251.1"/>
    <property type="molecule type" value="Genomic_DNA"/>
</dbReference>
<dbReference type="Proteomes" id="UP000000333">
    <property type="component" value="Chromosome"/>
</dbReference>
<sequence length="524" mass="56938">MNIRAATEQIEGTVRAYLSKDGHGLYRIPTPMQRPIIMMGPPGVGKTAVVRQVAEGLGINFVSYSITHHTRQSALGLPYIAEDEFGGRSYKVSRYTMSEIIAATYDAIEGSGVREGILFLDEVNCASETLAPAMLQFLQYKTFGQHRLPVGWVIVTAGNPPEYNRSARDFDPAMMDRMKRIDVEPDLGVWMDYATAHGMHPAITTYLASKPKNFYKVRASVNGARMVTARGWEDLSRMIVAYGHEGIGVDGELVSQYLQDAEIAEDFSLYLDLFRKYQDDYKVADILAGAHSPAIAARATAAPFDERIALINLLLDALLTEAHASETAGRALDAATDEVDGVRDQLEGKADPMATLSRISAQAAGELETSKAKGATDTSSQLILAEKAELLDRIRATAARWAMDPALRAERGVLSVVQGVLSEAAETVGGQAALASSHLDQALDFLDACFGDGQELVVFTTRLAVDPAFMRFVADHGSSSFAEHGRNLMFHERGLDLLEEVDALRGTASGARIGHDVRGEVRRA</sequence>
<organism evidence="2 3">
    <name type="scientific">Olsenella uli (strain ATCC 49627 / DSM 7084 / CCUG 31166 / CIP 109912 / JCM 12494 / LMG 11480 / NCIMB 702895 / VPI D76D-27C)</name>
    <name type="common">Lactobacillus uli</name>
    <dbReference type="NCBI Taxonomy" id="633147"/>
    <lineage>
        <taxon>Bacteria</taxon>
        <taxon>Bacillati</taxon>
        <taxon>Actinomycetota</taxon>
        <taxon>Coriobacteriia</taxon>
        <taxon>Coriobacteriales</taxon>
        <taxon>Atopobiaceae</taxon>
        <taxon>Olsenella</taxon>
    </lineage>
</organism>
<dbReference type="OrthoDB" id="9808317at2"/>
<dbReference type="SUPFAM" id="SSF52540">
    <property type="entry name" value="P-loop containing nucleoside triphosphate hydrolases"/>
    <property type="match status" value="1"/>
</dbReference>
<evidence type="ECO:0000313" key="2">
    <source>
        <dbReference type="EMBL" id="ADK68251.1"/>
    </source>
</evidence>
<dbReference type="PANTHER" id="PTHR42759:SF1">
    <property type="entry name" value="MAGNESIUM-CHELATASE SUBUNIT CHLD"/>
    <property type="match status" value="1"/>
</dbReference>
<gene>
    <name evidence="2" type="ordered locus">Olsu_1141</name>
</gene>
<dbReference type="InterPro" id="IPR050764">
    <property type="entry name" value="CbbQ/NirQ/NorQ/GpvN"/>
</dbReference>
<accession>E1QVU8</accession>
<dbReference type="InterPro" id="IPR003593">
    <property type="entry name" value="AAA+_ATPase"/>
</dbReference>
<protein>
    <submittedName>
        <fullName evidence="2">ATPase associated with various cellular activities AAA_5</fullName>
    </submittedName>
</protein>
<dbReference type="GO" id="GO:0016887">
    <property type="term" value="F:ATP hydrolysis activity"/>
    <property type="evidence" value="ECO:0007669"/>
    <property type="project" value="InterPro"/>
</dbReference>
<evidence type="ECO:0000313" key="3">
    <source>
        <dbReference type="Proteomes" id="UP000000333"/>
    </source>
</evidence>
<keyword evidence="3" id="KW-1185">Reference proteome</keyword>
<dbReference type="PATRIC" id="fig|633147.7.peg.400"/>
<feature type="domain" description="AAA+ ATPase" evidence="1">
    <location>
        <begin position="32"/>
        <end position="189"/>
    </location>
</feature>